<gene>
    <name evidence="18" type="primary">choD_3</name>
    <name evidence="18" type="ORF">ENSA7_53650</name>
</gene>
<name>A0A2S9YDA8_9BACT</name>
<dbReference type="InterPro" id="IPR017896">
    <property type="entry name" value="4Fe4S_Fe-S-bd"/>
</dbReference>
<dbReference type="Gene3D" id="3.50.50.60">
    <property type="entry name" value="FAD/NAD(P)-binding domain"/>
    <property type="match status" value="3"/>
</dbReference>
<comment type="cofactor">
    <cofactor evidence="1">
        <name>FAD</name>
        <dbReference type="ChEBI" id="CHEBI:57692"/>
    </cofactor>
</comment>
<dbReference type="PANTHER" id="PTHR47470:SF1">
    <property type="entry name" value="FAD-DEPENDENT OXIDOREDUCTASE 2 FAD BINDING DOMAIN-CONTAINING PROTEIN"/>
    <property type="match status" value="1"/>
</dbReference>
<proteinExistence type="inferred from homology"/>
<evidence type="ECO:0000256" key="2">
    <source>
        <dbReference type="ARBA" id="ARBA00010790"/>
    </source>
</evidence>
<comment type="similarity">
    <text evidence="2">Belongs to the GMC oxidoreductase family.</text>
</comment>
<evidence type="ECO:0000256" key="6">
    <source>
        <dbReference type="ARBA" id="ARBA00023002"/>
    </source>
</evidence>
<dbReference type="GO" id="GO:0016995">
    <property type="term" value="F:cholesterol oxidase activity"/>
    <property type="evidence" value="ECO:0007669"/>
    <property type="project" value="UniProtKB-EC"/>
</dbReference>
<evidence type="ECO:0000256" key="13">
    <source>
        <dbReference type="ARBA" id="ARBA00049723"/>
    </source>
</evidence>
<dbReference type="InterPro" id="IPR036188">
    <property type="entry name" value="FAD/NAD-bd_sf"/>
</dbReference>
<dbReference type="PROSITE" id="PS51379">
    <property type="entry name" value="4FE4S_FER_2"/>
    <property type="match status" value="1"/>
</dbReference>
<dbReference type="InterPro" id="IPR052542">
    <property type="entry name" value="Cholesterol_Oxidase"/>
</dbReference>
<feature type="region of interest" description="Disordered" evidence="16">
    <location>
        <begin position="538"/>
        <end position="559"/>
    </location>
</feature>
<dbReference type="GO" id="GO:0004769">
    <property type="term" value="F:steroid Delta-isomerase activity"/>
    <property type="evidence" value="ECO:0007669"/>
    <property type="project" value="UniProtKB-EC"/>
</dbReference>
<keyword evidence="3" id="KW-0153">Cholesterol metabolism</keyword>
<keyword evidence="9" id="KW-0753">Steroid metabolism</keyword>
<evidence type="ECO:0000313" key="19">
    <source>
        <dbReference type="Proteomes" id="UP000238823"/>
    </source>
</evidence>
<dbReference type="SUPFAM" id="SSF51905">
    <property type="entry name" value="FAD/NAD(P)-binding domain"/>
    <property type="match status" value="1"/>
</dbReference>
<dbReference type="EC" id="5.3.3.1" evidence="11"/>
<evidence type="ECO:0000256" key="4">
    <source>
        <dbReference type="ARBA" id="ARBA00022630"/>
    </source>
</evidence>
<reference evidence="18 19" key="1">
    <citation type="submission" date="2018-03" db="EMBL/GenBank/DDBJ databases">
        <title>Draft Genome Sequences of the Obligatory Marine Myxobacteria Enhygromyxa salina SWB007.</title>
        <authorList>
            <person name="Poehlein A."/>
            <person name="Moghaddam J.A."/>
            <person name="Harms H."/>
            <person name="Alanjari M."/>
            <person name="Koenig G.M."/>
            <person name="Daniel R."/>
            <person name="Schaeberle T.F."/>
        </authorList>
    </citation>
    <scope>NUCLEOTIDE SEQUENCE [LARGE SCALE GENOMIC DNA]</scope>
    <source>
        <strain evidence="18 19">SWB007</strain>
    </source>
</reference>
<dbReference type="GO" id="GO:0008203">
    <property type="term" value="P:cholesterol metabolic process"/>
    <property type="evidence" value="ECO:0007669"/>
    <property type="project" value="UniProtKB-KW"/>
</dbReference>
<dbReference type="InterPro" id="IPR007867">
    <property type="entry name" value="GMC_OxRtase_C"/>
</dbReference>
<evidence type="ECO:0000256" key="16">
    <source>
        <dbReference type="SAM" id="MobiDB-lite"/>
    </source>
</evidence>
<keyword evidence="8" id="KW-1207">Sterol metabolism</keyword>
<dbReference type="OrthoDB" id="337582at2"/>
<dbReference type="EC" id="1.1.3.6" evidence="13"/>
<organism evidence="18 19">
    <name type="scientific">Enhygromyxa salina</name>
    <dbReference type="NCBI Taxonomy" id="215803"/>
    <lineage>
        <taxon>Bacteria</taxon>
        <taxon>Pseudomonadati</taxon>
        <taxon>Myxococcota</taxon>
        <taxon>Polyangia</taxon>
        <taxon>Nannocystales</taxon>
        <taxon>Nannocystaceae</taxon>
        <taxon>Enhygromyxa</taxon>
    </lineage>
</organism>
<dbReference type="Proteomes" id="UP000238823">
    <property type="component" value="Unassembled WGS sequence"/>
</dbReference>
<protein>
    <recommendedName>
        <fullName evidence="14">Cholesterol oxidase</fullName>
        <ecNumber evidence="13">1.1.3.6</ecNumber>
        <ecNumber evidence="11">5.3.3.1</ecNumber>
    </recommendedName>
    <alternativeName>
        <fullName evidence="15">Cholesterol isomerase</fullName>
    </alternativeName>
</protein>
<dbReference type="Pfam" id="PF13450">
    <property type="entry name" value="NAD_binding_8"/>
    <property type="match status" value="1"/>
</dbReference>
<evidence type="ECO:0000256" key="5">
    <source>
        <dbReference type="ARBA" id="ARBA00022827"/>
    </source>
</evidence>
<evidence type="ECO:0000256" key="7">
    <source>
        <dbReference type="ARBA" id="ARBA00023098"/>
    </source>
</evidence>
<feature type="domain" description="4Fe-4S ferredoxin-type" evidence="17">
    <location>
        <begin position="189"/>
        <end position="221"/>
    </location>
</feature>
<evidence type="ECO:0000259" key="17">
    <source>
        <dbReference type="PROSITE" id="PS51379"/>
    </source>
</evidence>
<evidence type="ECO:0000256" key="9">
    <source>
        <dbReference type="ARBA" id="ARBA00023221"/>
    </source>
</evidence>
<dbReference type="AlphaFoldDB" id="A0A2S9YDA8"/>
<evidence type="ECO:0000256" key="15">
    <source>
        <dbReference type="ARBA" id="ARBA00049778"/>
    </source>
</evidence>
<keyword evidence="10" id="KW-0413">Isomerase</keyword>
<evidence type="ECO:0000256" key="11">
    <source>
        <dbReference type="ARBA" id="ARBA00038856"/>
    </source>
</evidence>
<evidence type="ECO:0000256" key="14">
    <source>
        <dbReference type="ARBA" id="ARBA00049744"/>
    </source>
</evidence>
<evidence type="ECO:0000256" key="1">
    <source>
        <dbReference type="ARBA" id="ARBA00001974"/>
    </source>
</evidence>
<comment type="caution">
    <text evidence="18">The sequence shown here is derived from an EMBL/GenBank/DDBJ whole genome shotgun (WGS) entry which is preliminary data.</text>
</comment>
<sequence length="559" mass="60557">MPLDHDFAVIGSGFGGSVSALRLLEKGYDVLMLEKGAELEAKDFPKTNWNLRRWLWMPRLGFRGIFQMRFFKHVTVLAGAGVGGGSLVYANTLPIPKRDFFQSPAWAELGDWERELTPHYAVARRMLGAEQVPFLTPPDRILKQIAADRGQPEAFEPTHVAVYFGTTGGPNGGKTGEHGAEPGATVPDPYFEGHGPERTACIKCGACMTGCRHGAKNTLDKNYLYFARKLGLDLRADCEVIDVRPLAPGDGSGGYEILTKEGKGLFGALRKRGRYTARQVIFSAGVLGSVDLLLRLRERSLPRLSEQVGRRIRTNSESLIGVVSERRDRDLSKGVSIGSIYQTDEQSHLEVVRYGAGSGFFRTLMAPHVGGNAPGIVKLFQAMGRALTSPLHFLKSYFVPDWAKYTIILLYMRSTDGTLRFRRKGALRKHMGSDLEHGQAPTASIPEATELANAVADKVQGFPGSMVTETALNIPTTAHILGGACMGRDATEGVIDPQHRVFGYEGMYVIDGAAISANPGVNPSLTITALAERAISKIPPKQPGSESPLPVSARGAIGA</sequence>
<dbReference type="RefSeq" id="WP_106092250.1">
    <property type="nucleotide sequence ID" value="NZ_PVNL01000110.1"/>
</dbReference>
<evidence type="ECO:0000313" key="18">
    <source>
        <dbReference type="EMBL" id="PRQ03094.1"/>
    </source>
</evidence>
<accession>A0A2S9YDA8</accession>
<dbReference type="Pfam" id="PF05199">
    <property type="entry name" value="GMC_oxred_C"/>
    <property type="match status" value="1"/>
</dbReference>
<keyword evidence="6 18" id="KW-0560">Oxidoreductase</keyword>
<keyword evidence="7" id="KW-0443">Lipid metabolism</keyword>
<evidence type="ECO:0000256" key="10">
    <source>
        <dbReference type="ARBA" id="ARBA00023235"/>
    </source>
</evidence>
<dbReference type="EMBL" id="PVNL01000110">
    <property type="protein sequence ID" value="PRQ03094.1"/>
    <property type="molecule type" value="Genomic_DNA"/>
</dbReference>
<evidence type="ECO:0000256" key="8">
    <source>
        <dbReference type="ARBA" id="ARBA00023166"/>
    </source>
</evidence>
<evidence type="ECO:0000256" key="3">
    <source>
        <dbReference type="ARBA" id="ARBA00022548"/>
    </source>
</evidence>
<comment type="pathway">
    <text evidence="12">Steroid metabolism; cholesterol degradation.</text>
</comment>
<dbReference type="PANTHER" id="PTHR47470">
    <property type="entry name" value="CHOLESTEROL OXIDASE"/>
    <property type="match status" value="1"/>
</dbReference>
<keyword evidence="4" id="KW-0285">Flavoprotein</keyword>
<evidence type="ECO:0000256" key="12">
    <source>
        <dbReference type="ARBA" id="ARBA00049645"/>
    </source>
</evidence>
<keyword evidence="5" id="KW-0274">FAD</keyword>